<gene>
    <name evidence="1" type="ORF">ULMA_12870</name>
</gene>
<accession>A0A5J4INU3</accession>
<sequence>MSETADKLAKMKETAVAQLKECGVSNVDHDQLDGYVNSLRTMVNNRDAVLVSGTDKSELETVYRNFVVKKCGVDDKDKGMAAIQSVAEKMSSIKQKSRPAFYYMVAHELK</sequence>
<keyword evidence="2" id="KW-1185">Reference proteome</keyword>
<dbReference type="Pfam" id="PF11015">
    <property type="entry name" value="DUF2853"/>
    <property type="match status" value="1"/>
</dbReference>
<protein>
    <recommendedName>
        <fullName evidence="3">DUF2853 family protein</fullName>
    </recommendedName>
</protein>
<reference evidence="1 2" key="1">
    <citation type="submission" date="2019-08" db="EMBL/GenBank/DDBJ databases">
        <title>Draft genome sequence of Ulvibacter marinus type strain NBRC 109484.</title>
        <authorList>
            <person name="Kawano K."/>
            <person name="Ushijima N."/>
            <person name="Kihara M."/>
            <person name="Itoh H."/>
        </authorList>
    </citation>
    <scope>NUCLEOTIDE SEQUENCE [LARGE SCALE GENOMIC DNA]</scope>
    <source>
        <strain evidence="1 2">NBRC 109484</strain>
    </source>
</reference>
<dbReference type="SUPFAM" id="SSF158587">
    <property type="entry name" value="Jann4075-like"/>
    <property type="match status" value="1"/>
</dbReference>
<proteinExistence type="predicted"/>
<dbReference type="InterPro" id="IPR021274">
    <property type="entry name" value="DUF2853"/>
</dbReference>
<dbReference type="OrthoDB" id="9812542at2"/>
<dbReference type="Proteomes" id="UP000326509">
    <property type="component" value="Unassembled WGS sequence"/>
</dbReference>
<dbReference type="Gene3D" id="1.10.238.120">
    <property type="entry name" value="Jann4075-like"/>
    <property type="match status" value="1"/>
</dbReference>
<evidence type="ECO:0000313" key="1">
    <source>
        <dbReference type="EMBL" id="GER59179.1"/>
    </source>
</evidence>
<dbReference type="AlphaFoldDB" id="A0A5J4INU3"/>
<organism evidence="1 2">
    <name type="scientific">Patiriisocius marinus</name>
    <dbReference type="NCBI Taxonomy" id="1397112"/>
    <lineage>
        <taxon>Bacteria</taxon>
        <taxon>Pseudomonadati</taxon>
        <taxon>Bacteroidota</taxon>
        <taxon>Flavobacteriia</taxon>
        <taxon>Flavobacteriales</taxon>
        <taxon>Flavobacteriaceae</taxon>
        <taxon>Patiriisocius</taxon>
    </lineage>
</organism>
<comment type="caution">
    <text evidence="1">The sequence shown here is derived from an EMBL/GenBank/DDBJ whole genome shotgun (WGS) entry which is preliminary data.</text>
</comment>
<evidence type="ECO:0008006" key="3">
    <source>
        <dbReference type="Google" id="ProtNLM"/>
    </source>
</evidence>
<dbReference type="InterPro" id="IPR023154">
    <property type="entry name" value="Jann4075-like_sf"/>
</dbReference>
<dbReference type="EMBL" id="BKCG01000002">
    <property type="protein sequence ID" value="GER59179.1"/>
    <property type="molecule type" value="Genomic_DNA"/>
</dbReference>
<dbReference type="RefSeq" id="WP_151673247.1">
    <property type="nucleotide sequence ID" value="NZ_BKCG01000002.1"/>
</dbReference>
<name>A0A5J4INU3_9FLAO</name>
<evidence type="ECO:0000313" key="2">
    <source>
        <dbReference type="Proteomes" id="UP000326509"/>
    </source>
</evidence>